<dbReference type="Pfam" id="PF08335">
    <property type="entry name" value="GlnD_UR_UTase"/>
    <property type="match status" value="2"/>
</dbReference>
<protein>
    <recommendedName>
        <fullName evidence="7">Bifunctional glutamine synthetase adenylyltransferase/adenylyl-removing enzyme</fullName>
    </recommendedName>
    <alternativeName>
        <fullName evidence="7">ATP:glutamine synthetase adenylyltransferase</fullName>
    </alternativeName>
    <alternativeName>
        <fullName evidence="7">ATase</fullName>
    </alternativeName>
    <domain>
        <recommendedName>
            <fullName evidence="7">Glutamine synthetase adenylyl-L-tyrosine phosphorylase</fullName>
            <ecNumber evidence="7">2.7.7.89</ecNumber>
        </recommendedName>
        <alternativeName>
            <fullName evidence="7">Adenylyl removase</fullName>
            <shortName evidence="7">AR</shortName>
            <shortName evidence="7">AT-N</shortName>
        </alternativeName>
    </domain>
    <domain>
        <recommendedName>
            <fullName evidence="7">Glutamine synthetase adenylyl transferase</fullName>
            <ecNumber evidence="7">2.7.7.42</ecNumber>
        </recommendedName>
        <alternativeName>
            <fullName evidence="7">Adenylyl transferase</fullName>
            <shortName evidence="7">AT</shortName>
            <shortName evidence="7">AT-C</shortName>
        </alternativeName>
    </domain>
</protein>
<dbReference type="InterPro" id="IPR023057">
    <property type="entry name" value="GlnE"/>
</dbReference>
<evidence type="ECO:0000256" key="3">
    <source>
        <dbReference type="ARBA" id="ARBA00022741"/>
    </source>
</evidence>
<dbReference type="InterPro" id="IPR043519">
    <property type="entry name" value="NT_sf"/>
</dbReference>
<dbReference type="NCBIfam" id="NF010706">
    <property type="entry name" value="PRK14108.1"/>
    <property type="match status" value="1"/>
</dbReference>
<dbReference type="PANTHER" id="PTHR30621">
    <property type="entry name" value="GLUTAMINE SYNTHETASE ADENYLYLTRANSFERASE"/>
    <property type="match status" value="1"/>
</dbReference>
<dbReference type="Gene3D" id="3.30.460.10">
    <property type="entry name" value="Beta Polymerase, domain 2"/>
    <property type="match status" value="2"/>
</dbReference>
<keyword evidence="2 7" id="KW-0548">Nucleotidyltransferase</keyword>
<dbReference type="CDD" id="cd05401">
    <property type="entry name" value="NT_GlnE_GlnD_like"/>
    <property type="match status" value="2"/>
</dbReference>
<comment type="cofactor">
    <cofactor evidence="7">
        <name>Mg(2+)</name>
        <dbReference type="ChEBI" id="CHEBI:18420"/>
    </cofactor>
</comment>
<keyword evidence="1 7" id="KW-0808">Transferase</keyword>
<dbReference type="SUPFAM" id="SSF81593">
    <property type="entry name" value="Nucleotidyltransferase substrate binding subunit/domain"/>
    <property type="match status" value="2"/>
</dbReference>
<dbReference type="EC" id="2.7.7.42" evidence="7"/>
<feature type="region of interest" description="Adenylyl transferase" evidence="7">
    <location>
        <begin position="476"/>
        <end position="995"/>
    </location>
</feature>
<accession>A0ABQ5U8N8</accession>
<evidence type="ECO:0000256" key="6">
    <source>
        <dbReference type="ARBA" id="ARBA00023268"/>
    </source>
</evidence>
<dbReference type="RefSeq" id="WP_169561621.1">
    <property type="nucleotide sequence ID" value="NZ_BSNF01000008.1"/>
</dbReference>
<dbReference type="EC" id="2.7.7.89" evidence="7"/>
<feature type="domain" description="Glutamate-ammonia ligase adenylyltransferase repeated" evidence="8">
    <location>
        <begin position="60"/>
        <end position="302"/>
    </location>
</feature>
<dbReference type="EMBL" id="BSNF01000008">
    <property type="protein sequence ID" value="GLQ07555.1"/>
    <property type="molecule type" value="Genomic_DNA"/>
</dbReference>
<feature type="domain" description="PII-uridylyltransferase/Glutamine-synthetase adenylyltransferase" evidence="9">
    <location>
        <begin position="325"/>
        <end position="465"/>
    </location>
</feature>
<keyword evidence="4 7" id="KW-0067">ATP-binding</keyword>
<comment type="function">
    <text evidence="7">Involved in the regulation of glutamine synthetase GlnA, a key enzyme in the process to assimilate ammonia. When cellular nitrogen levels are high, the C-terminal adenylyl transferase (AT) inactivates GlnA by covalent transfer of an adenylyl group from ATP to specific tyrosine residue of GlnA, thus reducing its activity. Conversely, when nitrogen levels are low, the N-terminal adenylyl removase (AR) activates GlnA by removing the adenylyl group by phosphorolysis, increasing its activity. The regulatory region of GlnE binds the signal transduction protein PII (GlnB) which indicates the nitrogen status of the cell.</text>
</comment>
<comment type="catalytic activity">
    <reaction evidence="7">
        <text>[glutamine synthetase]-L-tyrosine + ATP = [glutamine synthetase]-O(4)-(5'-adenylyl)-L-tyrosine + diphosphate</text>
        <dbReference type="Rhea" id="RHEA:18589"/>
        <dbReference type="Rhea" id="RHEA-COMP:10660"/>
        <dbReference type="Rhea" id="RHEA-COMP:10661"/>
        <dbReference type="ChEBI" id="CHEBI:30616"/>
        <dbReference type="ChEBI" id="CHEBI:33019"/>
        <dbReference type="ChEBI" id="CHEBI:46858"/>
        <dbReference type="ChEBI" id="CHEBI:83624"/>
        <dbReference type="EC" id="2.7.7.42"/>
    </reaction>
</comment>
<evidence type="ECO:0000313" key="11">
    <source>
        <dbReference type="Proteomes" id="UP001161409"/>
    </source>
</evidence>
<feature type="domain" description="Glutamate-ammonia ligase adenylyltransferase repeated" evidence="8">
    <location>
        <begin position="577"/>
        <end position="828"/>
    </location>
</feature>
<dbReference type="NCBIfam" id="NF008292">
    <property type="entry name" value="PRK11072.1"/>
    <property type="match status" value="1"/>
</dbReference>
<comment type="catalytic activity">
    <reaction evidence="7">
        <text>[glutamine synthetase]-O(4)-(5'-adenylyl)-L-tyrosine + phosphate = [glutamine synthetase]-L-tyrosine + ADP</text>
        <dbReference type="Rhea" id="RHEA:43716"/>
        <dbReference type="Rhea" id="RHEA-COMP:10660"/>
        <dbReference type="Rhea" id="RHEA-COMP:10661"/>
        <dbReference type="ChEBI" id="CHEBI:43474"/>
        <dbReference type="ChEBI" id="CHEBI:46858"/>
        <dbReference type="ChEBI" id="CHEBI:83624"/>
        <dbReference type="ChEBI" id="CHEBI:456216"/>
        <dbReference type="EC" id="2.7.7.89"/>
    </reaction>
</comment>
<dbReference type="SUPFAM" id="SSF81301">
    <property type="entry name" value="Nucleotidyltransferase"/>
    <property type="match status" value="2"/>
</dbReference>
<gene>
    <name evidence="7 10" type="primary">glnE</name>
    <name evidence="10" type="ORF">GCM10007924_27760</name>
</gene>
<evidence type="ECO:0000256" key="5">
    <source>
        <dbReference type="ARBA" id="ARBA00022842"/>
    </source>
</evidence>
<keyword evidence="6 7" id="KW-0511">Multifunctional enzyme</keyword>
<comment type="similarity">
    <text evidence="7">Belongs to the GlnE family.</text>
</comment>
<feature type="region of interest" description="Adenylyl removase" evidence="7">
    <location>
        <begin position="1"/>
        <end position="472"/>
    </location>
</feature>
<dbReference type="PANTHER" id="PTHR30621:SF0">
    <property type="entry name" value="BIFUNCTIONAL GLUTAMINE SYNTHETASE ADENYLYLTRANSFERASE_ADENYLYL-REMOVING ENZYME"/>
    <property type="match status" value="1"/>
</dbReference>
<evidence type="ECO:0000256" key="4">
    <source>
        <dbReference type="ARBA" id="ARBA00022840"/>
    </source>
</evidence>
<dbReference type="Gene3D" id="1.20.120.330">
    <property type="entry name" value="Nucleotidyltransferases domain 2"/>
    <property type="match status" value="2"/>
</dbReference>
<dbReference type="Gene3D" id="1.20.120.1510">
    <property type="match status" value="1"/>
</dbReference>
<reference evidence="10" key="1">
    <citation type="journal article" date="2014" name="Int. J. Syst. Evol. Microbiol.">
        <title>Complete genome of a new Firmicutes species belonging to the dominant human colonic microbiota ('Ruminococcus bicirculans') reveals two chromosomes and a selective capacity to utilize plant glucans.</title>
        <authorList>
            <consortium name="NISC Comparative Sequencing Program"/>
            <person name="Wegmann U."/>
            <person name="Louis P."/>
            <person name="Goesmann A."/>
            <person name="Henrissat B."/>
            <person name="Duncan S.H."/>
            <person name="Flint H.J."/>
        </authorList>
    </citation>
    <scope>NUCLEOTIDE SEQUENCE</scope>
    <source>
        <strain evidence="10">NBRC 103408</strain>
    </source>
</reference>
<dbReference type="HAMAP" id="MF_00802">
    <property type="entry name" value="GlnE"/>
    <property type="match status" value="1"/>
</dbReference>
<evidence type="ECO:0000256" key="2">
    <source>
        <dbReference type="ARBA" id="ARBA00022695"/>
    </source>
</evidence>
<evidence type="ECO:0000259" key="9">
    <source>
        <dbReference type="Pfam" id="PF08335"/>
    </source>
</evidence>
<keyword evidence="3 7" id="KW-0547">Nucleotide-binding</keyword>
<evidence type="ECO:0000259" key="8">
    <source>
        <dbReference type="Pfam" id="PF03710"/>
    </source>
</evidence>
<dbReference type="GO" id="GO:0016779">
    <property type="term" value="F:nucleotidyltransferase activity"/>
    <property type="evidence" value="ECO:0007669"/>
    <property type="project" value="UniProtKB-KW"/>
</dbReference>
<dbReference type="Pfam" id="PF03710">
    <property type="entry name" value="GlnE"/>
    <property type="match status" value="2"/>
</dbReference>
<evidence type="ECO:0000313" key="10">
    <source>
        <dbReference type="EMBL" id="GLQ07555.1"/>
    </source>
</evidence>
<dbReference type="InterPro" id="IPR005190">
    <property type="entry name" value="GlnE_rpt_dom"/>
</dbReference>
<keyword evidence="11" id="KW-1185">Reference proteome</keyword>
<dbReference type="Proteomes" id="UP001161409">
    <property type="component" value="Unassembled WGS sequence"/>
</dbReference>
<evidence type="ECO:0000256" key="1">
    <source>
        <dbReference type="ARBA" id="ARBA00022679"/>
    </source>
</evidence>
<organism evidence="10 11">
    <name type="scientific">Sneathiella chinensis</name>
    <dbReference type="NCBI Taxonomy" id="349750"/>
    <lineage>
        <taxon>Bacteria</taxon>
        <taxon>Pseudomonadati</taxon>
        <taxon>Pseudomonadota</taxon>
        <taxon>Alphaproteobacteria</taxon>
        <taxon>Sneathiellales</taxon>
        <taxon>Sneathiellaceae</taxon>
        <taxon>Sneathiella</taxon>
    </lineage>
</organism>
<name>A0ABQ5U8N8_9PROT</name>
<dbReference type="InterPro" id="IPR013546">
    <property type="entry name" value="PII_UdlTrfase/GS_AdlTrfase"/>
</dbReference>
<feature type="domain" description="PII-uridylyltransferase/Glutamine-synthetase adenylyltransferase" evidence="9">
    <location>
        <begin position="851"/>
        <end position="985"/>
    </location>
</feature>
<keyword evidence="5 7" id="KW-0460">Magnesium</keyword>
<reference evidence="10" key="2">
    <citation type="submission" date="2023-01" db="EMBL/GenBank/DDBJ databases">
        <title>Draft genome sequence of Sneathiella chinensis strain NBRC 103408.</title>
        <authorList>
            <person name="Sun Q."/>
            <person name="Mori K."/>
        </authorList>
    </citation>
    <scope>NUCLEOTIDE SEQUENCE</scope>
    <source>
        <strain evidence="10">NBRC 103408</strain>
    </source>
</reference>
<evidence type="ECO:0000256" key="7">
    <source>
        <dbReference type="HAMAP-Rule" id="MF_00802"/>
    </source>
</evidence>
<comment type="caution">
    <text evidence="10">The sequence shown here is derived from an EMBL/GenBank/DDBJ whole genome shotgun (WGS) entry which is preliminary data.</text>
</comment>
<proteinExistence type="inferred from homology"/>
<sequence>MSDSEFFPLLNEVSRFPKAGNADWLRIGNENWSDTLLVNPEYGKFAEAFPAHPKGRRLLDALFGNSPYLSHCLLSDPAFFKTLAETGTDAALAFIYAELDAAITPDSDTAQIMRLLRIAKQRIALITAVADITGIWPLGTITRTLSDFAAKAVDISAAHLLLQAHRKGDIVLPHPDDPTRDSGLIILGMGKLGAYELNYSSDIDLIVLFDSRKVTYTGRKFMDDCFIRLTRDLVKIMQERTANGYVFRTDLRLRPDPGATPIALPLGAARAYYESQGQNWERAAMIKARPIAGDIEAGLEFKEFLRPFVWRKFLDFAAIADIQSIKSQIHAHKGFGKISLEGHNIKIGRGGIREIEFFCQTQQLIEGGRNPTLRNPSTLQTLSDLVEAQKVKPEVRDDLVKAYEYLRTLEHRLQMIHDNQTQLLPEAAEDFAQLGVFMGHADPEAFRLELKLTLETVQAHYDALFAFEEEPDRKAGRLVFTGAENDPETLKSLENLGYTNVDNISQIVRQWHHGRYRATRTERAQQLLTALMPTLLERLGDTADPDAAFMRFDAFLKKLPAGIQLFSLFTAHPSLLKLLAKIMGMAPGLANRLANNPRLLDGVLSPDFMGPLRDRDELVADLDLMLGTARDFQDVLEISRRWVNDIKFRIGVQILHNIDHGTGLGGTVAAGPALTMLAEVTLSRILPAVVADLGEKHGTVPGGEFAILGAGKLGSREMTPGSDMDLIFLFRTPEQDMMSDGPKPIPAGLYYTRLSQRVINALSALTGEGYLYEVDMRLRPHGKAGPIAMTPDAFQKYYEEEAWTWEHMALTRARPVAGDLSLQQEAERMIRHILTLPRDGETIAANLYDMRDRLQKQHADKSFWAIKHHRGGIMDLDFIVQYLKLIHGKDHPEILDTNTHASLMAMKAAGIVPADSLDQLYQSMRFYINLQGLTRLSLSKGVIADTAPDAFKEVLAEAGEVENFEALTIRLQEVQALVDRVFSQLVPKPQTDLPD</sequence>